<reference evidence="2" key="1">
    <citation type="submission" date="2015-09" db="EMBL/GenBank/DDBJ databases">
        <authorList>
            <person name="Rodrigo-Torres L."/>
            <person name="Arahal D.R."/>
        </authorList>
    </citation>
    <scope>NUCLEOTIDE SEQUENCE [LARGE SCALE GENOMIC DNA]</scope>
    <source>
        <strain evidence="2">CECT 4293</strain>
    </source>
</reference>
<name>A0A0P1E8M5_9RHOB</name>
<dbReference type="EMBL" id="CYPS01000067">
    <property type="protein sequence ID" value="CUH45457.1"/>
    <property type="molecule type" value="Genomic_DNA"/>
</dbReference>
<proteinExistence type="predicted"/>
<dbReference type="Proteomes" id="UP000050786">
    <property type="component" value="Unassembled WGS sequence"/>
</dbReference>
<sequence length="258" mass="28494">MTAIEISPETIKRVKRALSTQITTAKSSTLTECLASGLGYKTHAALVADFDEDPEIRLFSETDFGARFLELNPNPRVETNAAVERALASAIGPGVIPTKPNNGNAVRIADTKRNRAWQNVMVAAVNEAIARRHITVRAGDNRWTQSDNDVGIGFHFEIEGHPAYCHLRDAGWDEVAVKVTVWPTAEVEKWGRVAIAARRGAYLAGDLYASGWLERKDGAWLQTPESHVIFCKRDRLDTAAHFERQRPLGFAASGPFKM</sequence>
<organism evidence="1 2">
    <name type="scientific">Ruegeria atlantica</name>
    <dbReference type="NCBI Taxonomy" id="81569"/>
    <lineage>
        <taxon>Bacteria</taxon>
        <taxon>Pseudomonadati</taxon>
        <taxon>Pseudomonadota</taxon>
        <taxon>Alphaproteobacteria</taxon>
        <taxon>Rhodobacterales</taxon>
        <taxon>Roseobacteraceae</taxon>
        <taxon>Ruegeria</taxon>
    </lineage>
</organism>
<keyword evidence="2" id="KW-1185">Reference proteome</keyword>
<gene>
    <name evidence="1" type="ORF">RUM4293_04372</name>
</gene>
<accession>A0A0P1E8M5</accession>
<dbReference type="RefSeq" id="WP_145975953.1">
    <property type="nucleotide sequence ID" value="NZ_CYPS01000067.1"/>
</dbReference>
<dbReference type="AlphaFoldDB" id="A0A0P1E8M5"/>
<protein>
    <submittedName>
        <fullName evidence="1">Uncharacterized protein</fullName>
    </submittedName>
</protein>
<evidence type="ECO:0000313" key="1">
    <source>
        <dbReference type="EMBL" id="CUH45457.1"/>
    </source>
</evidence>
<evidence type="ECO:0000313" key="2">
    <source>
        <dbReference type="Proteomes" id="UP000050786"/>
    </source>
</evidence>